<organism evidence="1">
    <name type="scientific">bioreactor metagenome</name>
    <dbReference type="NCBI Taxonomy" id="1076179"/>
    <lineage>
        <taxon>unclassified sequences</taxon>
        <taxon>metagenomes</taxon>
        <taxon>ecological metagenomes</taxon>
    </lineage>
</organism>
<evidence type="ECO:0000313" key="1">
    <source>
        <dbReference type="EMBL" id="MPM21233.1"/>
    </source>
</evidence>
<reference evidence="1" key="1">
    <citation type="submission" date="2019-08" db="EMBL/GenBank/DDBJ databases">
        <authorList>
            <person name="Kucharzyk K."/>
            <person name="Murdoch R.W."/>
            <person name="Higgins S."/>
            <person name="Loffler F."/>
        </authorList>
    </citation>
    <scope>NUCLEOTIDE SEQUENCE</scope>
</reference>
<dbReference type="EMBL" id="VSSQ01003549">
    <property type="protein sequence ID" value="MPM21233.1"/>
    <property type="molecule type" value="Genomic_DNA"/>
</dbReference>
<sequence>MHQAEVVVHRRQPQGRGHLIRAHQGRVGFGRGRRAVSLKAHVRAEGADIILKIQKLCIDVAIALLLGVAHVVKLVQNHVKGFLNGIDAGNFLPALVPGLLHPEVGIHQCQRLRGQVLKLQIPHGMVGGDEADGFHPPLGKPLVGVVVVEVGHPLPGLAAEFSDVVARSGGREQREVHGPARRVVGPHNAHGHMVDPGDVLQRAEGRHIPAKAHGLIYILAPKAHQKLAVFLRRAAMGKLFLRAEGKVKLGVEGERLPLRVQKDLQNVEIAQGPVALLGGVLHVR</sequence>
<gene>
    <name evidence="1" type="ORF">SDC9_67677</name>
</gene>
<accession>A0A644Y3W3</accession>
<proteinExistence type="predicted"/>
<protein>
    <submittedName>
        <fullName evidence="1">Uncharacterized protein</fullName>
    </submittedName>
</protein>
<dbReference type="AlphaFoldDB" id="A0A644Y3W3"/>
<comment type="caution">
    <text evidence="1">The sequence shown here is derived from an EMBL/GenBank/DDBJ whole genome shotgun (WGS) entry which is preliminary data.</text>
</comment>
<name>A0A644Y3W3_9ZZZZ</name>